<evidence type="ECO:0000256" key="1">
    <source>
        <dbReference type="ARBA" id="ARBA00001933"/>
    </source>
</evidence>
<feature type="region of interest" description="Disordered" evidence="6">
    <location>
        <begin position="523"/>
        <end position="553"/>
    </location>
</feature>
<dbReference type="EMBL" id="CP029188">
    <property type="protein sequence ID" value="AWI27539.1"/>
    <property type="molecule type" value="Genomic_DNA"/>
</dbReference>
<dbReference type="GO" id="GO:0016831">
    <property type="term" value="F:carboxy-lyase activity"/>
    <property type="evidence" value="ECO:0007669"/>
    <property type="project" value="UniProtKB-KW"/>
</dbReference>
<dbReference type="RefSeq" id="WP_108905255.1">
    <property type="nucleotide sequence ID" value="NZ_CP029188.1"/>
</dbReference>
<proteinExistence type="inferred from homology"/>
<protein>
    <submittedName>
        <fullName evidence="8">Amino acid decarboxylase</fullName>
    </submittedName>
</protein>
<keyword evidence="9" id="KW-1185">Reference proteome</keyword>
<evidence type="ECO:0000256" key="4">
    <source>
        <dbReference type="ARBA" id="ARBA00022898"/>
    </source>
</evidence>
<name>A0A2S1SMC7_9ACTN</name>
<dbReference type="Gene3D" id="3.90.105.10">
    <property type="entry name" value="Molybdopterin biosynthesis moea protein, domain 2"/>
    <property type="match status" value="1"/>
</dbReference>
<dbReference type="PROSITE" id="PS00703">
    <property type="entry name" value="OKR_DC_1"/>
    <property type="match status" value="1"/>
</dbReference>
<feature type="compositionally biased region" description="Low complexity" evidence="6">
    <location>
        <begin position="1"/>
        <end position="27"/>
    </location>
</feature>
<evidence type="ECO:0000313" key="8">
    <source>
        <dbReference type="EMBL" id="AWI27539.1"/>
    </source>
</evidence>
<feature type="region of interest" description="Disordered" evidence="6">
    <location>
        <begin position="1"/>
        <end position="48"/>
    </location>
</feature>
<dbReference type="PANTHER" id="PTHR43277:SF4">
    <property type="entry name" value="ARGININE DECARBOXYLASE"/>
    <property type="match status" value="1"/>
</dbReference>
<dbReference type="OrthoDB" id="9815233at2"/>
<reference evidence="8 9" key="1">
    <citation type="submission" date="2018-05" db="EMBL/GenBank/DDBJ databases">
        <title>Complete genome sequence of sponge-derived Streptomyces sp. HNM0039.</title>
        <authorList>
            <person name="Huang X."/>
            <person name="Zhou S."/>
        </authorList>
    </citation>
    <scope>NUCLEOTIDE SEQUENCE [LARGE SCALE GENOMIC DNA]</scope>
    <source>
        <strain evidence="8 9">HNM0039</strain>
    </source>
</reference>
<dbReference type="InterPro" id="IPR052357">
    <property type="entry name" value="Orn_Lys_Arg_decarboxylase-I"/>
</dbReference>
<organism evidence="8 9">
    <name type="scientific">Streptomyces tirandamycinicus</name>
    <dbReference type="NCBI Taxonomy" id="2174846"/>
    <lineage>
        <taxon>Bacteria</taxon>
        <taxon>Bacillati</taxon>
        <taxon>Actinomycetota</taxon>
        <taxon>Actinomycetes</taxon>
        <taxon>Kitasatosporales</taxon>
        <taxon>Streptomycetaceae</taxon>
        <taxon>Streptomyces</taxon>
    </lineage>
</organism>
<dbReference type="PANTHER" id="PTHR43277">
    <property type="entry name" value="ARGININE DECARBOXYLASE"/>
    <property type="match status" value="1"/>
</dbReference>
<keyword evidence="3" id="KW-0210">Decarboxylase</keyword>
<dbReference type="Pfam" id="PF03711">
    <property type="entry name" value="OKR_DC_1_C"/>
    <property type="match status" value="1"/>
</dbReference>
<feature type="compositionally biased region" description="Low complexity" evidence="6">
    <location>
        <begin position="533"/>
        <end position="553"/>
    </location>
</feature>
<dbReference type="InterPro" id="IPR000310">
    <property type="entry name" value="Orn/Lys/Arg_deCO2ase_major_dom"/>
</dbReference>
<evidence type="ECO:0000256" key="3">
    <source>
        <dbReference type="ARBA" id="ARBA00022793"/>
    </source>
</evidence>
<dbReference type="InterPro" id="IPR015421">
    <property type="entry name" value="PyrdxlP-dep_Trfase_major"/>
</dbReference>
<feature type="domain" description="Orn/Lys/Arg decarboxylases family 1 pyridoxal-P attachment site" evidence="7">
    <location>
        <begin position="259"/>
        <end position="273"/>
    </location>
</feature>
<dbReference type="InterPro" id="IPR036633">
    <property type="entry name" value="Prn/Lys/Arg_de-COase_C_sf"/>
</dbReference>
<dbReference type="Pfam" id="PF01276">
    <property type="entry name" value="OKR_DC_1"/>
    <property type="match status" value="1"/>
</dbReference>
<evidence type="ECO:0000256" key="2">
    <source>
        <dbReference type="ARBA" id="ARBA00010671"/>
    </source>
</evidence>
<dbReference type="SUPFAM" id="SSF55904">
    <property type="entry name" value="Ornithine decarboxylase C-terminal domain"/>
    <property type="match status" value="1"/>
</dbReference>
<keyword evidence="4" id="KW-0663">Pyridoxal phosphate</keyword>
<dbReference type="InterPro" id="IPR015424">
    <property type="entry name" value="PyrdxlP-dep_Trfase"/>
</dbReference>
<dbReference type="InterPro" id="IPR008286">
    <property type="entry name" value="Prn/Lys/Arg_de-COase_C"/>
</dbReference>
<dbReference type="AlphaFoldDB" id="A0A2S1SMC7"/>
<sequence length="553" mass="55860">MNSTTTAPTTPPAAASNTAPTAPAGTPTTPPTAAPGPALPPAPGTPYADALRAQAGLDWLRLNVPGHAADPQGRHPLAALLGPDALRLDFPPLLDGIDLGASSPLGEALALAAEAWGARRTWFLTNGASQGNQIASLVAPALGRVLVVQRSVHSSVVDGLVLSGLDCAFVQPSVDADQGIAHGVTAADLARTLAEHPDAAAAWVVSPSYFGAVADVSALSEAAHAAGVPLIVDEAWGSHFGFHPALPGNALSQGADLVTSSTHKLAGSLTQSAMLHLGHGPFADRLEPLVDRAFRLVQSTSASALLMASLDVARASLVAGRTAVGASVAAADAVRGLIRGRGRYRLVSDSFGRFPDIVAADPLRVAVDTRSGGIPGHEARRLLHQDHRIMVEVATDSAIVAVVGAGAAPDADRFVEALHRLPAAPAGAAADERSRLRLPPPGPARLTAREAFLSRTRTVPAREAVGMVSADTLAAYPPGIPNVLPGEVVTAEVVDFLQRTAAAPGGHVRGALDPAVSRLRVVTGEPPAEAEDSAGSADAGNSAGSAGSAAGGR</sequence>
<gene>
    <name evidence="8" type="ORF">DDW44_01185</name>
</gene>
<keyword evidence="5" id="KW-0456">Lyase</keyword>
<accession>A0A2S1SMC7</accession>
<dbReference type="KEGG" id="stir:DDW44_01185"/>
<evidence type="ECO:0000259" key="7">
    <source>
        <dbReference type="PROSITE" id="PS00703"/>
    </source>
</evidence>
<dbReference type="Gene3D" id="3.40.640.10">
    <property type="entry name" value="Type I PLP-dependent aspartate aminotransferase-like (Major domain)"/>
    <property type="match status" value="1"/>
</dbReference>
<comment type="cofactor">
    <cofactor evidence="1">
        <name>pyridoxal 5'-phosphate</name>
        <dbReference type="ChEBI" id="CHEBI:597326"/>
    </cofactor>
</comment>
<feature type="compositionally biased region" description="Pro residues" evidence="6">
    <location>
        <begin position="28"/>
        <end position="44"/>
    </location>
</feature>
<evidence type="ECO:0000256" key="6">
    <source>
        <dbReference type="SAM" id="MobiDB-lite"/>
    </source>
</evidence>
<comment type="similarity">
    <text evidence="2">Belongs to the Orn/Lys/Arg decarboxylase class-I family.</text>
</comment>
<evidence type="ECO:0000256" key="5">
    <source>
        <dbReference type="ARBA" id="ARBA00023239"/>
    </source>
</evidence>
<dbReference type="SUPFAM" id="SSF53383">
    <property type="entry name" value="PLP-dependent transferases"/>
    <property type="match status" value="1"/>
</dbReference>
<dbReference type="Proteomes" id="UP000244900">
    <property type="component" value="Chromosome"/>
</dbReference>
<evidence type="ECO:0000313" key="9">
    <source>
        <dbReference type="Proteomes" id="UP000244900"/>
    </source>
</evidence>